<dbReference type="EMBL" id="FMPG01000011">
    <property type="protein sequence ID" value="SCT26120.1"/>
    <property type="molecule type" value="Genomic_DNA"/>
</dbReference>
<dbReference type="OrthoDB" id="1656061at2"/>
<keyword evidence="1" id="KW-1133">Transmembrane helix</keyword>
<feature type="domain" description="Sensor histidine kinase NatK-like C-terminal" evidence="2">
    <location>
        <begin position="322"/>
        <end position="426"/>
    </location>
</feature>
<dbReference type="RefSeq" id="WP_069996592.1">
    <property type="nucleotide sequence ID" value="NZ_FMPG01000011.1"/>
</dbReference>
<dbReference type="Gene3D" id="3.30.565.10">
    <property type="entry name" value="Histidine kinase-like ATPase, C-terminal domain"/>
    <property type="match status" value="1"/>
</dbReference>
<dbReference type="EMBL" id="FMPI01000029">
    <property type="protein sequence ID" value="SCT47560.1"/>
    <property type="molecule type" value="Genomic_DNA"/>
</dbReference>
<proteinExistence type="predicted"/>
<dbReference type="GO" id="GO:0004673">
    <property type="term" value="F:protein histidine kinase activity"/>
    <property type="evidence" value="ECO:0007669"/>
    <property type="project" value="UniProtKB-EC"/>
</dbReference>
<evidence type="ECO:0000313" key="6">
    <source>
        <dbReference type="Proteomes" id="UP000095768"/>
    </source>
</evidence>
<keyword evidence="1" id="KW-0812">Transmembrane</keyword>
<feature type="transmembrane region" description="Helical" evidence="1">
    <location>
        <begin position="108"/>
        <end position="127"/>
    </location>
</feature>
<dbReference type="AlphaFoldDB" id="A0A1D4PT39"/>
<dbReference type="Proteomes" id="UP000095768">
    <property type="component" value="Unassembled WGS sequence"/>
</dbReference>
<dbReference type="PANTHER" id="PTHR40448:SF1">
    <property type="entry name" value="TWO-COMPONENT SENSOR HISTIDINE KINASE"/>
    <property type="match status" value="1"/>
</dbReference>
<feature type="transmembrane region" description="Helical" evidence="1">
    <location>
        <begin position="73"/>
        <end position="96"/>
    </location>
</feature>
<feature type="transmembrane region" description="Helical" evidence="1">
    <location>
        <begin position="178"/>
        <end position="202"/>
    </location>
</feature>
<keyword evidence="5" id="KW-1185">Reference proteome</keyword>
<gene>
    <name evidence="3" type="primary">dpiB</name>
    <name evidence="3" type="ORF">SAMEA2297795_02089</name>
    <name evidence="4" type="ORF">SAMEA2297796_02471</name>
</gene>
<dbReference type="NCBIfam" id="NF046015">
    <property type="entry name" value="HisKinAgrCStaph"/>
    <property type="match status" value="1"/>
</dbReference>
<reference evidence="4 5" key="2">
    <citation type="submission" date="2016-09" db="EMBL/GenBank/DDBJ databases">
        <authorList>
            <consortium name="Pathogen Informatics"/>
            <person name="Sun Q."/>
            <person name="Inoue M."/>
        </authorList>
    </citation>
    <scope>NUCLEOTIDE SEQUENCE [LARGE SCALE GENOMIC DNA]</scope>
    <source>
        <strain evidence="4 5">82C</strain>
    </source>
</reference>
<organism evidence="3 6">
    <name type="scientific">Staphylococcus caeli</name>
    <dbReference type="NCBI Taxonomy" id="2201815"/>
    <lineage>
        <taxon>Bacteria</taxon>
        <taxon>Bacillati</taxon>
        <taxon>Bacillota</taxon>
        <taxon>Bacilli</taxon>
        <taxon>Bacillales</taxon>
        <taxon>Staphylococcaceae</taxon>
        <taxon>Staphylococcus</taxon>
    </lineage>
</organism>
<dbReference type="EC" id="2.7.13.3" evidence="3"/>
<keyword evidence="1" id="KW-0472">Membrane</keyword>
<dbReference type="GO" id="GO:0042802">
    <property type="term" value="F:identical protein binding"/>
    <property type="evidence" value="ECO:0007669"/>
    <property type="project" value="TreeGrafter"/>
</dbReference>
<name>A0A1D4PT39_9STAP</name>
<dbReference type="SUPFAM" id="SSF55874">
    <property type="entry name" value="ATPase domain of HSP90 chaperone/DNA topoisomerase II/histidine kinase"/>
    <property type="match status" value="1"/>
</dbReference>
<dbReference type="InterPro" id="IPR036890">
    <property type="entry name" value="HATPase_C_sf"/>
</dbReference>
<evidence type="ECO:0000313" key="5">
    <source>
        <dbReference type="Proteomes" id="UP000095412"/>
    </source>
</evidence>
<evidence type="ECO:0000313" key="3">
    <source>
        <dbReference type="EMBL" id="SCT26120.1"/>
    </source>
</evidence>
<feature type="transmembrane region" description="Helical" evidence="1">
    <location>
        <begin position="34"/>
        <end position="61"/>
    </location>
</feature>
<dbReference type="PANTHER" id="PTHR40448">
    <property type="entry name" value="TWO-COMPONENT SENSOR HISTIDINE KINASE"/>
    <property type="match status" value="1"/>
</dbReference>
<dbReference type="InterPro" id="IPR032834">
    <property type="entry name" value="NatK-like_C"/>
</dbReference>
<feature type="transmembrane region" description="Helical" evidence="1">
    <location>
        <begin position="147"/>
        <end position="166"/>
    </location>
</feature>
<accession>A0A1D4PT39</accession>
<evidence type="ECO:0000313" key="4">
    <source>
        <dbReference type="EMBL" id="SCT47560.1"/>
    </source>
</evidence>
<protein>
    <submittedName>
        <fullName evidence="3">Accessory gene regulator C</fullName>
        <ecNumber evidence="3">2.7.13.3</ecNumber>
    </submittedName>
</protein>
<keyword evidence="3" id="KW-0808">Transferase</keyword>
<evidence type="ECO:0000256" key="1">
    <source>
        <dbReference type="SAM" id="Phobius"/>
    </source>
</evidence>
<evidence type="ECO:0000259" key="2">
    <source>
        <dbReference type="Pfam" id="PF14501"/>
    </source>
</evidence>
<reference evidence="3 6" key="1">
    <citation type="submission" date="2016-09" db="EMBL/GenBank/DDBJ databases">
        <authorList>
            <consortium name="Pathogen Informatics"/>
        </authorList>
    </citation>
    <scope>NUCLEOTIDE SEQUENCE [LARGE SCALE GENOMIC DNA]</scope>
    <source>
        <strain evidence="3 6">82B</strain>
    </source>
</reference>
<dbReference type="Pfam" id="PF14501">
    <property type="entry name" value="HATPase_c_5"/>
    <property type="match status" value="1"/>
</dbReference>
<sequence>MAFFISLFLSLLQAILLFFNIKVLNEIKFTKRDYISIIGIIIPSIVLFLFINSHAIVFLFIASLVFMYIKRKFIGIVSVLICFFIIYMANFSSLWLSSLIVDIIVVKYNFSIFFAITYTLFSLIYVYISKFFIKQLTKSYLSLNKVYLILVSLFLLTILGLIYIYIPNQNVSFGDAKFISILYAIVIITTAILIITISFSIVRQIQYKRNMQEIENYYKYTLQIEKINNEMRKFRHDYVNILSTLSDFIREEDMEGLRKYFRSEILPMQDSMQMNAIKINSIENLHVREIKGLLTTKILQAQEKNIRISIEVPEPIDKIDMPIINLSRVIGILLDNAIEASEKIEDDPLIRIAFIKNEDAGVMLIVMNKCEPDMPKVHTLFQENFSTKGKNRGLGLSTLKELTDATTNVLLDTTIDNNYFIQKVEILNTDS</sequence>
<dbReference type="Proteomes" id="UP000095412">
    <property type="component" value="Unassembled WGS sequence"/>
</dbReference>